<sequence>MTPSRRYPRASDGRSEPEALVSPWMFNPGKSGKPVRSFAAAVRAESAPTVSVRMNRGGGYRGNYGTAQDGFGAGRQGRGHGRTTGRNLTWERTNRAPPVQEEAIQEEE</sequence>
<dbReference type="Proteomes" id="UP000604825">
    <property type="component" value="Unassembled WGS sequence"/>
</dbReference>
<name>A0A811MYX6_9POAL</name>
<feature type="region of interest" description="Disordered" evidence="1">
    <location>
        <begin position="1"/>
        <end position="25"/>
    </location>
</feature>
<gene>
    <name evidence="2" type="ORF">NCGR_LOCUS8121</name>
</gene>
<evidence type="ECO:0000313" key="3">
    <source>
        <dbReference type="Proteomes" id="UP000604825"/>
    </source>
</evidence>
<reference evidence="2" key="1">
    <citation type="submission" date="2020-10" db="EMBL/GenBank/DDBJ databases">
        <authorList>
            <person name="Han B."/>
            <person name="Lu T."/>
            <person name="Zhao Q."/>
            <person name="Huang X."/>
            <person name="Zhao Y."/>
        </authorList>
    </citation>
    <scope>NUCLEOTIDE SEQUENCE</scope>
</reference>
<comment type="caution">
    <text evidence="2">The sequence shown here is derived from an EMBL/GenBank/DDBJ whole genome shotgun (WGS) entry which is preliminary data.</text>
</comment>
<dbReference type="AlphaFoldDB" id="A0A811MYX6"/>
<keyword evidence="3" id="KW-1185">Reference proteome</keyword>
<feature type="region of interest" description="Disordered" evidence="1">
    <location>
        <begin position="53"/>
        <end position="108"/>
    </location>
</feature>
<evidence type="ECO:0000313" key="2">
    <source>
        <dbReference type="EMBL" id="CAD6212313.1"/>
    </source>
</evidence>
<proteinExistence type="predicted"/>
<accession>A0A811MYX6</accession>
<evidence type="ECO:0000256" key="1">
    <source>
        <dbReference type="SAM" id="MobiDB-lite"/>
    </source>
</evidence>
<protein>
    <submittedName>
        <fullName evidence="2">Uncharacterized protein</fullName>
    </submittedName>
</protein>
<organism evidence="2 3">
    <name type="scientific">Miscanthus lutarioriparius</name>
    <dbReference type="NCBI Taxonomy" id="422564"/>
    <lineage>
        <taxon>Eukaryota</taxon>
        <taxon>Viridiplantae</taxon>
        <taxon>Streptophyta</taxon>
        <taxon>Embryophyta</taxon>
        <taxon>Tracheophyta</taxon>
        <taxon>Spermatophyta</taxon>
        <taxon>Magnoliopsida</taxon>
        <taxon>Liliopsida</taxon>
        <taxon>Poales</taxon>
        <taxon>Poaceae</taxon>
        <taxon>PACMAD clade</taxon>
        <taxon>Panicoideae</taxon>
        <taxon>Andropogonodae</taxon>
        <taxon>Andropogoneae</taxon>
        <taxon>Saccharinae</taxon>
        <taxon>Miscanthus</taxon>
    </lineage>
</organism>
<dbReference type="EMBL" id="CAJGYO010000002">
    <property type="protein sequence ID" value="CAD6212313.1"/>
    <property type="molecule type" value="Genomic_DNA"/>
</dbReference>